<evidence type="ECO:0000313" key="1">
    <source>
        <dbReference type="EMBL" id="NYJ21804.1"/>
    </source>
</evidence>
<reference evidence="1 2" key="1">
    <citation type="submission" date="2020-07" db="EMBL/GenBank/DDBJ databases">
        <title>Sequencing the genomes of 1000 actinobacteria strains.</title>
        <authorList>
            <person name="Klenk H.-P."/>
        </authorList>
    </citation>
    <scope>NUCLEOTIDE SEQUENCE [LARGE SCALE GENOMIC DNA]</scope>
    <source>
        <strain evidence="1 2">DSM 15165</strain>
    </source>
</reference>
<protein>
    <recommendedName>
        <fullName evidence="3">SRPBCC family protein</fullName>
    </recommendedName>
</protein>
<dbReference type="SUPFAM" id="SSF55961">
    <property type="entry name" value="Bet v1-like"/>
    <property type="match status" value="1"/>
</dbReference>
<comment type="caution">
    <text evidence="1">The sequence shown here is derived from an EMBL/GenBank/DDBJ whole genome shotgun (WGS) entry which is preliminary data.</text>
</comment>
<gene>
    <name evidence="1" type="ORF">HNR13_000091</name>
</gene>
<dbReference type="Gene3D" id="3.30.530.20">
    <property type="match status" value="1"/>
</dbReference>
<dbReference type="AlphaFoldDB" id="A0A853CRG2"/>
<dbReference type="InterPro" id="IPR023393">
    <property type="entry name" value="START-like_dom_sf"/>
</dbReference>
<dbReference type="Proteomes" id="UP000578352">
    <property type="component" value="Unassembled WGS sequence"/>
</dbReference>
<dbReference type="Pfam" id="PF10604">
    <property type="entry name" value="Polyketide_cyc2"/>
    <property type="match status" value="1"/>
</dbReference>
<name>A0A853CRG2_9MICO</name>
<sequence length="149" mass="16388">MRSFTDTIEIDAPAHDVYATLRAVDAYPGWLTHSMVYRGTRVPPGQAAPPPDGPPTYVDATMIGRMRGELVDDVPDRELRFHQAKPSGRVDALIVYDVEDSGGVTRVTRVGQLTTHGMYRAVEPVFVMVAARESRRTMKALKAHVEAPG</sequence>
<proteinExistence type="predicted"/>
<organism evidence="1 2">
    <name type="scientific">Leifsonia shinshuensis</name>
    <dbReference type="NCBI Taxonomy" id="150026"/>
    <lineage>
        <taxon>Bacteria</taxon>
        <taxon>Bacillati</taxon>
        <taxon>Actinomycetota</taxon>
        <taxon>Actinomycetes</taxon>
        <taxon>Micrococcales</taxon>
        <taxon>Microbacteriaceae</taxon>
        <taxon>Leifsonia</taxon>
    </lineage>
</organism>
<evidence type="ECO:0000313" key="2">
    <source>
        <dbReference type="Proteomes" id="UP000578352"/>
    </source>
</evidence>
<dbReference type="RefSeq" id="WP_179603941.1">
    <property type="nucleotide sequence ID" value="NZ_BAABEH010000001.1"/>
</dbReference>
<evidence type="ECO:0008006" key="3">
    <source>
        <dbReference type="Google" id="ProtNLM"/>
    </source>
</evidence>
<dbReference type="EMBL" id="JACCFL010000001">
    <property type="protein sequence ID" value="NYJ21804.1"/>
    <property type="molecule type" value="Genomic_DNA"/>
</dbReference>
<dbReference type="InterPro" id="IPR019587">
    <property type="entry name" value="Polyketide_cyclase/dehydratase"/>
</dbReference>
<accession>A0A853CRG2</accession>